<dbReference type="Gene3D" id="2.30.110.10">
    <property type="entry name" value="Electron Transport, Fmn-binding Protein, Chain A"/>
    <property type="match status" value="1"/>
</dbReference>
<reference evidence="1" key="1">
    <citation type="journal article" date="2020" name="Stud. Mycol.">
        <title>101 Dothideomycetes genomes: a test case for predicting lifestyles and emergence of pathogens.</title>
        <authorList>
            <person name="Haridas S."/>
            <person name="Albert R."/>
            <person name="Binder M."/>
            <person name="Bloem J."/>
            <person name="Labutti K."/>
            <person name="Salamov A."/>
            <person name="Andreopoulos B."/>
            <person name="Baker S."/>
            <person name="Barry K."/>
            <person name="Bills G."/>
            <person name="Bluhm B."/>
            <person name="Cannon C."/>
            <person name="Castanera R."/>
            <person name="Culley D."/>
            <person name="Daum C."/>
            <person name="Ezra D."/>
            <person name="Gonzalez J."/>
            <person name="Henrissat B."/>
            <person name="Kuo A."/>
            <person name="Liang C."/>
            <person name="Lipzen A."/>
            <person name="Lutzoni F."/>
            <person name="Magnuson J."/>
            <person name="Mondo S."/>
            <person name="Nolan M."/>
            <person name="Ohm R."/>
            <person name="Pangilinan J."/>
            <person name="Park H.-J."/>
            <person name="Ramirez L."/>
            <person name="Alfaro M."/>
            <person name="Sun H."/>
            <person name="Tritt A."/>
            <person name="Yoshinaga Y."/>
            <person name="Zwiers L.-H."/>
            <person name="Turgeon B."/>
            <person name="Goodwin S."/>
            <person name="Spatafora J."/>
            <person name="Crous P."/>
            <person name="Grigoriev I."/>
        </authorList>
    </citation>
    <scope>NUCLEOTIDE SEQUENCE</scope>
    <source>
        <strain evidence="1">SCOH1-5</strain>
    </source>
</reference>
<keyword evidence="2" id="KW-1185">Reference proteome</keyword>
<dbReference type="OrthoDB" id="444432at2759"/>
<dbReference type="InterPro" id="IPR024747">
    <property type="entry name" value="Pyridox_Oxase-rel"/>
</dbReference>
<dbReference type="EMBL" id="ML992669">
    <property type="protein sequence ID" value="KAF2213833.1"/>
    <property type="molecule type" value="Genomic_DNA"/>
</dbReference>
<dbReference type="SUPFAM" id="SSF50475">
    <property type="entry name" value="FMN-binding split barrel"/>
    <property type="match status" value="1"/>
</dbReference>
<dbReference type="AlphaFoldDB" id="A0A6A6FKD4"/>
<protein>
    <recommendedName>
        <fullName evidence="3">Flavin-nucleotide-binding protein</fullName>
    </recommendedName>
</protein>
<evidence type="ECO:0008006" key="3">
    <source>
        <dbReference type="Google" id="ProtNLM"/>
    </source>
</evidence>
<evidence type="ECO:0000313" key="1">
    <source>
        <dbReference type="EMBL" id="KAF2213833.1"/>
    </source>
</evidence>
<gene>
    <name evidence="1" type="ORF">CERZMDRAFT_95864</name>
</gene>
<organism evidence="1 2">
    <name type="scientific">Cercospora zeae-maydis SCOH1-5</name>
    <dbReference type="NCBI Taxonomy" id="717836"/>
    <lineage>
        <taxon>Eukaryota</taxon>
        <taxon>Fungi</taxon>
        <taxon>Dikarya</taxon>
        <taxon>Ascomycota</taxon>
        <taxon>Pezizomycotina</taxon>
        <taxon>Dothideomycetes</taxon>
        <taxon>Dothideomycetidae</taxon>
        <taxon>Mycosphaerellales</taxon>
        <taxon>Mycosphaerellaceae</taxon>
        <taxon>Cercospora</taxon>
    </lineage>
</organism>
<dbReference type="Proteomes" id="UP000799539">
    <property type="component" value="Unassembled WGS sequence"/>
</dbReference>
<dbReference type="Pfam" id="PF12900">
    <property type="entry name" value="Pyridox_ox_2"/>
    <property type="match status" value="1"/>
</dbReference>
<proteinExistence type="predicted"/>
<accession>A0A6A6FKD4</accession>
<dbReference type="PANTHER" id="PTHR34071">
    <property type="entry name" value="5-NITROIMIDAZOLE ANTIBIOTICS RESISTANCE PROTEIN, NIMA-FAMILY-RELATED PROTEIN-RELATED"/>
    <property type="match status" value="1"/>
</dbReference>
<dbReference type="InterPro" id="IPR012349">
    <property type="entry name" value="Split_barrel_FMN-bd"/>
</dbReference>
<sequence length="313" mass="34951">MDLTSPFLKYIKGREKLHQLARAFDILLISDCPPSAIARRRDQQFLLDSLSQPRKLFEPLSFTMGSYAPDERSKAGRLPKRIKYDTELVHGIINETPILHVSFNAPLKEGPQFPTILPMLGAVATYRSEEEPSIYLHGSSVARLFRLTNGSEIPLCVCGSMLDGYVLALAPFHNSCNYRAAVVYGYGSIVEDPVEVDFALHLITNNSIPERWENSRKPPTKAELQSTAVLKVRIETASAKVRAGGPSDEKTDLQNAEVVEKTWIGVVPTYLTLGAPIAGEFNRVERFPEYLDDWVQDVNSMNEQRAIDAVDES</sequence>
<evidence type="ECO:0000313" key="2">
    <source>
        <dbReference type="Proteomes" id="UP000799539"/>
    </source>
</evidence>
<dbReference type="PANTHER" id="PTHR34071:SF2">
    <property type="entry name" value="FLAVIN-NUCLEOTIDE-BINDING PROTEIN"/>
    <property type="match status" value="1"/>
</dbReference>
<name>A0A6A6FKD4_9PEZI</name>